<evidence type="ECO:0000256" key="1">
    <source>
        <dbReference type="SAM" id="Phobius"/>
    </source>
</evidence>
<keyword evidence="1" id="KW-0472">Membrane</keyword>
<dbReference type="Proteomes" id="UP000318437">
    <property type="component" value="Unassembled WGS sequence"/>
</dbReference>
<gene>
    <name evidence="2" type="ORF">Pla144_04410</name>
</gene>
<keyword evidence="1" id="KW-1133">Transmembrane helix</keyword>
<protein>
    <submittedName>
        <fullName evidence="2">Uncharacterized protein</fullName>
    </submittedName>
</protein>
<evidence type="ECO:0000313" key="2">
    <source>
        <dbReference type="EMBL" id="TWU29662.1"/>
    </source>
</evidence>
<name>A0A5C6CYG4_9BACT</name>
<dbReference type="EMBL" id="SJPS01000001">
    <property type="protein sequence ID" value="TWU29662.1"/>
    <property type="molecule type" value="Genomic_DNA"/>
</dbReference>
<evidence type="ECO:0000313" key="3">
    <source>
        <dbReference type="Proteomes" id="UP000318437"/>
    </source>
</evidence>
<accession>A0A5C6CYG4</accession>
<dbReference type="AlphaFoldDB" id="A0A5C6CYG4"/>
<proteinExistence type="predicted"/>
<organism evidence="2 3">
    <name type="scientific">Bythopirellula polymerisocia</name>
    <dbReference type="NCBI Taxonomy" id="2528003"/>
    <lineage>
        <taxon>Bacteria</taxon>
        <taxon>Pseudomonadati</taxon>
        <taxon>Planctomycetota</taxon>
        <taxon>Planctomycetia</taxon>
        <taxon>Pirellulales</taxon>
        <taxon>Lacipirellulaceae</taxon>
        <taxon>Bythopirellula</taxon>
    </lineage>
</organism>
<feature type="transmembrane region" description="Helical" evidence="1">
    <location>
        <begin position="64"/>
        <end position="85"/>
    </location>
</feature>
<keyword evidence="3" id="KW-1185">Reference proteome</keyword>
<sequence length="86" mass="9095">MAKFTKTVETVEVGIIMSNDNNENWGKCPKCGSPVLIDPVTSQMEPCSNCLSEASPVGLLTGTVGILLALVVVALVLFFSLRLLLG</sequence>
<keyword evidence="1" id="KW-0812">Transmembrane</keyword>
<comment type="caution">
    <text evidence="2">The sequence shown here is derived from an EMBL/GenBank/DDBJ whole genome shotgun (WGS) entry which is preliminary data.</text>
</comment>
<reference evidence="2 3" key="1">
    <citation type="submission" date="2019-02" db="EMBL/GenBank/DDBJ databases">
        <title>Deep-cultivation of Planctomycetes and their phenomic and genomic characterization uncovers novel biology.</title>
        <authorList>
            <person name="Wiegand S."/>
            <person name="Jogler M."/>
            <person name="Boedeker C."/>
            <person name="Pinto D."/>
            <person name="Vollmers J."/>
            <person name="Rivas-Marin E."/>
            <person name="Kohn T."/>
            <person name="Peeters S.H."/>
            <person name="Heuer A."/>
            <person name="Rast P."/>
            <person name="Oberbeckmann S."/>
            <person name="Bunk B."/>
            <person name="Jeske O."/>
            <person name="Meyerdierks A."/>
            <person name="Storesund J.E."/>
            <person name="Kallscheuer N."/>
            <person name="Luecker S."/>
            <person name="Lage O.M."/>
            <person name="Pohl T."/>
            <person name="Merkel B.J."/>
            <person name="Hornburger P."/>
            <person name="Mueller R.-W."/>
            <person name="Bruemmer F."/>
            <person name="Labrenz M."/>
            <person name="Spormann A.M."/>
            <person name="Op Den Camp H."/>
            <person name="Overmann J."/>
            <person name="Amann R."/>
            <person name="Jetten M.S.M."/>
            <person name="Mascher T."/>
            <person name="Medema M.H."/>
            <person name="Devos D.P."/>
            <person name="Kaster A.-K."/>
            <person name="Ovreas L."/>
            <person name="Rohde M."/>
            <person name="Galperin M.Y."/>
            <person name="Jogler C."/>
        </authorList>
    </citation>
    <scope>NUCLEOTIDE SEQUENCE [LARGE SCALE GENOMIC DNA]</scope>
    <source>
        <strain evidence="2 3">Pla144</strain>
    </source>
</reference>